<dbReference type="Pfam" id="PF00612">
    <property type="entry name" value="IQ"/>
    <property type="match status" value="2"/>
</dbReference>
<dbReference type="GeneID" id="115819287"/>
<dbReference type="OrthoDB" id="8178106at2759"/>
<dbReference type="Proteomes" id="UP000504632">
    <property type="component" value="Chromosome 8"/>
</dbReference>
<dbReference type="CDD" id="cd23767">
    <property type="entry name" value="IQCD"/>
    <property type="match status" value="2"/>
</dbReference>
<reference evidence="2" key="1">
    <citation type="submission" date="2025-08" db="UniProtKB">
        <authorList>
            <consortium name="RefSeq"/>
        </authorList>
    </citation>
    <scope>IDENTIFICATION</scope>
</reference>
<sequence length="600" mass="69222">MSFSRTADTVGTDLKLLVADTQSKSEHKVRGVLSKLRDILGRKSVGDQRELEKFKQDLYHQGVLTYCANTLKFNYAKIEGGYTTAAQMAEILSTCCVGLGPDTENVVFQNKFLPEVAENLLFLADHLMNRAQRDKGPNEMLRLFRKVFDSIGWLLRVYSHLIPRVLGSKHYESVQMCEDDEICKVTLLTWHDVLRANSAAISEMGSEALRSIMDDIVYKMASSSNPVIGGTAVKTLLLIINHHTLAVPFILRNYKGLDNLVRKDWSGKGFDAALDRLLGLLQSGLLKEENFQGSSEERVKAACVIQAAWKAYQTRKRMKRLPRAVSAIQRSFREKRRQQQEQTERRRIEEELRYEVRLRRQRAIRLFRQRQLHLLEILPAAQIERYLGEVENRAALLIQRVWRGHRERRNFQQRKYILKQHKAAVTLQRATLRFLKWRRAQRNVPAPWKGPKGLTDARRAELRRQVEEYIALHPSTVVSVEGTMELHQRAQNLLQQHLLTRTSKQREEQHRQALLAQINTDMELLLNAPSLKDATEQDSNLFLSRSAPVAARAKQSHNSMVQSTRLPWWRMLGSEFGDSEPLPKAEYEMEFETLYQGGSC</sequence>
<accession>A0A6J2W3R5</accession>
<evidence type="ECO:0000313" key="1">
    <source>
        <dbReference type="Proteomes" id="UP000504632"/>
    </source>
</evidence>
<dbReference type="AlphaFoldDB" id="A0A6J2W3R5"/>
<dbReference type="FunCoup" id="A0A6J2W3R5">
    <property type="interactions" value="1262"/>
</dbReference>
<dbReference type="PANTHER" id="PTHR15673:SF2">
    <property type="entry name" value="IQ CALMODULIN-BINDING MOTIF-CONTAINING PROTEIN 1"/>
    <property type="match status" value="1"/>
</dbReference>
<gene>
    <name evidence="2" type="primary">iqcb1</name>
</gene>
<dbReference type="PROSITE" id="PS50096">
    <property type="entry name" value="IQ"/>
    <property type="match status" value="2"/>
</dbReference>
<protein>
    <submittedName>
        <fullName evidence="2">IQ calmodulin-binding motif-containing protein 1</fullName>
    </submittedName>
</protein>
<dbReference type="GO" id="GO:0005929">
    <property type="term" value="C:cilium"/>
    <property type="evidence" value="ECO:0007669"/>
    <property type="project" value="TreeGrafter"/>
</dbReference>
<dbReference type="InParanoid" id="A0A6J2W3R5"/>
<dbReference type="RefSeq" id="XP_030638709.1">
    <property type="nucleotide sequence ID" value="XM_030782849.1"/>
</dbReference>
<organism evidence="1 2">
    <name type="scientific">Chanos chanos</name>
    <name type="common">Milkfish</name>
    <name type="synonym">Mugil chanos</name>
    <dbReference type="NCBI Taxonomy" id="29144"/>
    <lineage>
        <taxon>Eukaryota</taxon>
        <taxon>Metazoa</taxon>
        <taxon>Chordata</taxon>
        <taxon>Craniata</taxon>
        <taxon>Vertebrata</taxon>
        <taxon>Euteleostomi</taxon>
        <taxon>Actinopterygii</taxon>
        <taxon>Neopterygii</taxon>
        <taxon>Teleostei</taxon>
        <taxon>Ostariophysi</taxon>
        <taxon>Gonorynchiformes</taxon>
        <taxon>Chanidae</taxon>
        <taxon>Chanos</taxon>
    </lineage>
</organism>
<dbReference type="GO" id="GO:0060271">
    <property type="term" value="P:cilium assembly"/>
    <property type="evidence" value="ECO:0007669"/>
    <property type="project" value="InterPro"/>
</dbReference>
<dbReference type="GO" id="GO:0005516">
    <property type="term" value="F:calmodulin binding"/>
    <property type="evidence" value="ECO:0007669"/>
    <property type="project" value="InterPro"/>
</dbReference>
<dbReference type="InterPro" id="IPR000048">
    <property type="entry name" value="IQ_motif_EF-hand-BS"/>
</dbReference>
<keyword evidence="1" id="KW-1185">Reference proteome</keyword>
<dbReference type="CTD" id="9657"/>
<evidence type="ECO:0000313" key="2">
    <source>
        <dbReference type="RefSeq" id="XP_030638709.1"/>
    </source>
</evidence>
<dbReference type="InterPro" id="IPR028765">
    <property type="entry name" value="IQCB1"/>
</dbReference>
<dbReference type="Gene3D" id="1.20.5.190">
    <property type="match status" value="2"/>
</dbReference>
<proteinExistence type="predicted"/>
<dbReference type="PANTHER" id="PTHR15673">
    <property type="entry name" value="IQ CALMODULIN-BINDING MOTIF CONTAINING PROTEIN 1"/>
    <property type="match status" value="1"/>
</dbReference>
<name>A0A6J2W3R5_CHACN</name>
<dbReference type="SMART" id="SM00015">
    <property type="entry name" value="IQ"/>
    <property type="match status" value="3"/>
</dbReference>